<gene>
    <name evidence="2" type="ORF">HaLaN_30348</name>
</gene>
<feature type="region of interest" description="Disordered" evidence="1">
    <location>
        <begin position="13"/>
        <end position="41"/>
    </location>
</feature>
<proteinExistence type="predicted"/>
<reference evidence="2 3" key="1">
    <citation type="submission" date="2020-02" db="EMBL/GenBank/DDBJ databases">
        <title>Draft genome sequence of Haematococcus lacustris strain NIES-144.</title>
        <authorList>
            <person name="Morimoto D."/>
            <person name="Nakagawa S."/>
            <person name="Yoshida T."/>
            <person name="Sawayama S."/>
        </authorList>
    </citation>
    <scope>NUCLEOTIDE SEQUENCE [LARGE SCALE GENOMIC DNA]</scope>
    <source>
        <strain evidence="2 3">NIES-144</strain>
    </source>
</reference>
<dbReference type="AlphaFoldDB" id="A0A6A0AEL8"/>
<evidence type="ECO:0000256" key="1">
    <source>
        <dbReference type="SAM" id="MobiDB-lite"/>
    </source>
</evidence>
<evidence type="ECO:0000313" key="3">
    <source>
        <dbReference type="Proteomes" id="UP000485058"/>
    </source>
</evidence>
<dbReference type="EMBL" id="BLLF01005537">
    <property type="protein sequence ID" value="GFH31329.1"/>
    <property type="molecule type" value="Genomic_DNA"/>
</dbReference>
<evidence type="ECO:0000313" key="2">
    <source>
        <dbReference type="EMBL" id="GFH31329.1"/>
    </source>
</evidence>
<dbReference type="Proteomes" id="UP000485058">
    <property type="component" value="Unassembled WGS sequence"/>
</dbReference>
<comment type="caution">
    <text evidence="2">The sequence shown here is derived from an EMBL/GenBank/DDBJ whole genome shotgun (WGS) entry which is preliminary data.</text>
</comment>
<name>A0A6A0AEL8_HAELA</name>
<organism evidence="2 3">
    <name type="scientific">Haematococcus lacustris</name>
    <name type="common">Green alga</name>
    <name type="synonym">Haematococcus pluvialis</name>
    <dbReference type="NCBI Taxonomy" id="44745"/>
    <lineage>
        <taxon>Eukaryota</taxon>
        <taxon>Viridiplantae</taxon>
        <taxon>Chlorophyta</taxon>
        <taxon>core chlorophytes</taxon>
        <taxon>Chlorophyceae</taxon>
        <taxon>CS clade</taxon>
        <taxon>Chlamydomonadales</taxon>
        <taxon>Haematococcaceae</taxon>
        <taxon>Haematococcus</taxon>
    </lineage>
</organism>
<accession>A0A6A0AEL8</accession>
<keyword evidence="3" id="KW-1185">Reference proteome</keyword>
<sequence length="65" mass="7211">MREGCCVAAARRLGGGLNSNRRGRRGSPAASPVPHQHAPQPACITKVEAKVEHNQHHWQPQQQRR</sequence>
<protein>
    <submittedName>
        <fullName evidence="2">Uncharacterized protein</fullName>
    </submittedName>
</protein>